<organism evidence="1 2">
    <name type="scientific">Mycena albidolilacea</name>
    <dbReference type="NCBI Taxonomy" id="1033008"/>
    <lineage>
        <taxon>Eukaryota</taxon>
        <taxon>Fungi</taxon>
        <taxon>Dikarya</taxon>
        <taxon>Basidiomycota</taxon>
        <taxon>Agaricomycotina</taxon>
        <taxon>Agaricomycetes</taxon>
        <taxon>Agaricomycetidae</taxon>
        <taxon>Agaricales</taxon>
        <taxon>Marasmiineae</taxon>
        <taxon>Mycenaceae</taxon>
        <taxon>Mycena</taxon>
    </lineage>
</organism>
<dbReference type="EMBL" id="JARIHO010000076">
    <property type="protein sequence ID" value="KAJ7310929.1"/>
    <property type="molecule type" value="Genomic_DNA"/>
</dbReference>
<sequence length="465" mass="52207">MSKYNANDVFIFQSPRGHLLVLIRSLAARRIFQALAFYAGNLAKHSIPHLKKRAADIESVNLDRNRRQLPSSPSDPISFPAVSQVILESPRFCASQDTCPSSVTTNHQLTILVTSAIRPEITKSLLRVTRRPFYTEKNQAPMWVLLELDSGKRQVPIWPPDKANILYGCARALAEALTNLFQSSVAAEYFQPSRSCSSGRRVPHTTSNISPPEGIEKIIFKAQRQDFKIQHKRQRVEAAPLTIPQALVGYLSIRSQSEDVGKHVIQFACHASQAPKFAKNFANVTGHRGQSRTCERSHKITKKPRKMRFFPRTSSHTTATFVTVLRQVPKHNGFDFLVGLGSRPRCSGRKHEFFSVSQYPEPIREWVSRVTEMLQYTEFSSGDIPKMGNDGLVGHPSQCEIAACYGSPSTLEVLGRQSTPLDKTVTADWSVPDINSQVSMGEEFSSVQRENLEPTWIKTIIHPMK</sequence>
<reference evidence="1" key="1">
    <citation type="submission" date="2023-03" db="EMBL/GenBank/DDBJ databases">
        <title>Massive genome expansion in bonnet fungi (Mycena s.s.) driven by repeated elements and novel gene families across ecological guilds.</title>
        <authorList>
            <consortium name="Lawrence Berkeley National Laboratory"/>
            <person name="Harder C.B."/>
            <person name="Miyauchi S."/>
            <person name="Viragh M."/>
            <person name="Kuo A."/>
            <person name="Thoen E."/>
            <person name="Andreopoulos B."/>
            <person name="Lu D."/>
            <person name="Skrede I."/>
            <person name="Drula E."/>
            <person name="Henrissat B."/>
            <person name="Morin E."/>
            <person name="Kohler A."/>
            <person name="Barry K."/>
            <person name="LaButti K."/>
            <person name="Morin E."/>
            <person name="Salamov A."/>
            <person name="Lipzen A."/>
            <person name="Mereny Z."/>
            <person name="Hegedus B."/>
            <person name="Baldrian P."/>
            <person name="Stursova M."/>
            <person name="Weitz H."/>
            <person name="Taylor A."/>
            <person name="Grigoriev I.V."/>
            <person name="Nagy L.G."/>
            <person name="Martin F."/>
            <person name="Kauserud H."/>
        </authorList>
    </citation>
    <scope>NUCLEOTIDE SEQUENCE</scope>
    <source>
        <strain evidence="1">CBHHK002</strain>
    </source>
</reference>
<dbReference type="AlphaFoldDB" id="A0AAD7EBZ2"/>
<gene>
    <name evidence="1" type="ORF">DFH08DRAFT_943918</name>
</gene>
<comment type="caution">
    <text evidence="1">The sequence shown here is derived from an EMBL/GenBank/DDBJ whole genome shotgun (WGS) entry which is preliminary data.</text>
</comment>
<accession>A0AAD7EBZ2</accession>
<evidence type="ECO:0000313" key="1">
    <source>
        <dbReference type="EMBL" id="KAJ7310929.1"/>
    </source>
</evidence>
<evidence type="ECO:0000313" key="2">
    <source>
        <dbReference type="Proteomes" id="UP001218218"/>
    </source>
</evidence>
<protein>
    <submittedName>
        <fullName evidence="1">Uncharacterized protein</fullName>
    </submittedName>
</protein>
<name>A0AAD7EBZ2_9AGAR</name>
<keyword evidence="2" id="KW-1185">Reference proteome</keyword>
<dbReference type="Proteomes" id="UP001218218">
    <property type="component" value="Unassembled WGS sequence"/>
</dbReference>
<proteinExistence type="predicted"/>